<organism evidence="5 6">
    <name type="scientific">Croceifilum oryzae</name>
    <dbReference type="NCBI Taxonomy" id="1553429"/>
    <lineage>
        <taxon>Bacteria</taxon>
        <taxon>Bacillati</taxon>
        <taxon>Bacillota</taxon>
        <taxon>Bacilli</taxon>
        <taxon>Bacillales</taxon>
        <taxon>Thermoactinomycetaceae</taxon>
        <taxon>Croceifilum</taxon>
    </lineage>
</organism>
<evidence type="ECO:0000256" key="2">
    <source>
        <dbReference type="SAM" id="MobiDB-lite"/>
    </source>
</evidence>
<dbReference type="InterPro" id="IPR034829">
    <property type="entry name" value="DnaD-like_sf"/>
</dbReference>
<dbReference type="RefSeq" id="WP_307251388.1">
    <property type="nucleotide sequence ID" value="NZ_JAUSUV010000003.1"/>
</dbReference>
<evidence type="ECO:0000256" key="1">
    <source>
        <dbReference type="ARBA" id="ARBA00093462"/>
    </source>
</evidence>
<accession>A0AAJ1WRN2</accession>
<name>A0AAJ1WRN2_9BACL</name>
<gene>
    <name evidence="5" type="ORF">J2Z48_000937</name>
</gene>
<sequence>MAFHWKELGWYCRSHRPLAPTDLIVLTQLYQPLIGATAYSLYLTLSYQLPIERAGMTEVHTHAMLMKMLGAPYDSFLEARHRLEGVGLLNTYELGNPQNGLIYEYELVSPLSPVQFFQSEVFNLALYQSVGKEIYPELRKRLLGPMPSENWRKQVKRNVTKPFKDVYGSFSPHDLQQMGEIDQEFPAPEHPIREDLQQGQIPMWSDEDFTSIKLRLQSIIHSSTWTPECIAQLKEICFLYQLETWDLVAVLQDPYITQRGEINLERLRNYVRGEYQLRFGGLPQVQTHQKQSQEDISFKQTQLVRESQETIAPDASPEERHFHLLATVSPVELLHRYQGGGPVSDSDLKIVEKLVQKYDLSPQVVNVLIDYVMIKYNRKLTWSLIDKIAAHWVRAQVKTMEQAIEIAKSEQWESQGNVGTTARSTKSKRSKSILPKAVAQQLEREKNNEVAPTLSEEELEQNKIRLQAKLRLMNEKLANRGREKEQMP</sequence>
<dbReference type="Gene3D" id="1.10.10.630">
    <property type="entry name" value="DnaD domain-like"/>
    <property type="match status" value="1"/>
</dbReference>
<dbReference type="AlphaFoldDB" id="A0AAJ1WRN2"/>
<dbReference type="Pfam" id="PF25888">
    <property type="entry name" value="WHD_DnaB"/>
    <property type="match status" value="1"/>
</dbReference>
<proteinExistence type="inferred from homology"/>
<evidence type="ECO:0000313" key="6">
    <source>
        <dbReference type="Proteomes" id="UP001238450"/>
    </source>
</evidence>
<evidence type="ECO:0000259" key="3">
    <source>
        <dbReference type="Pfam" id="PF07261"/>
    </source>
</evidence>
<keyword evidence="6" id="KW-1185">Reference proteome</keyword>
<protein>
    <submittedName>
        <fullName evidence="5">Replication initiation and membrane attachment protein</fullName>
    </submittedName>
</protein>
<feature type="region of interest" description="Disordered" evidence="2">
    <location>
        <begin position="414"/>
        <end position="457"/>
    </location>
</feature>
<comment type="similarity">
    <text evidence="1">Belongs to the DnaB/DnaD family.</text>
</comment>
<dbReference type="Pfam" id="PF07261">
    <property type="entry name" value="DnaB_2"/>
    <property type="match status" value="1"/>
</dbReference>
<evidence type="ECO:0000313" key="5">
    <source>
        <dbReference type="EMBL" id="MDQ0416770.1"/>
    </source>
</evidence>
<feature type="domain" description="Replicative helicase loading/DNA remodeling protein DnaB N-terminal winged helix" evidence="4">
    <location>
        <begin position="21"/>
        <end position="173"/>
    </location>
</feature>
<reference evidence="5 6" key="1">
    <citation type="submission" date="2023-07" db="EMBL/GenBank/DDBJ databases">
        <title>Genomic Encyclopedia of Type Strains, Phase IV (KMG-IV): sequencing the most valuable type-strain genomes for metagenomic binning, comparative biology and taxonomic classification.</title>
        <authorList>
            <person name="Goeker M."/>
        </authorList>
    </citation>
    <scope>NUCLEOTIDE SEQUENCE [LARGE SCALE GENOMIC DNA]</scope>
    <source>
        <strain evidence="5 6">DSM 46876</strain>
    </source>
</reference>
<comment type="caution">
    <text evidence="5">The sequence shown here is derived from an EMBL/GenBank/DDBJ whole genome shotgun (WGS) entry which is preliminary data.</text>
</comment>
<dbReference type="InterPro" id="IPR058660">
    <property type="entry name" value="WHD_DnaB"/>
</dbReference>
<dbReference type="Proteomes" id="UP001238450">
    <property type="component" value="Unassembled WGS sequence"/>
</dbReference>
<dbReference type="InterPro" id="IPR006343">
    <property type="entry name" value="DnaB/C_C"/>
</dbReference>
<dbReference type="EMBL" id="JAUSUV010000003">
    <property type="protein sequence ID" value="MDQ0416770.1"/>
    <property type="molecule type" value="Genomic_DNA"/>
</dbReference>
<feature type="domain" description="DnaB/C C-terminal" evidence="3">
    <location>
        <begin position="340"/>
        <end position="405"/>
    </location>
</feature>
<evidence type="ECO:0000259" key="4">
    <source>
        <dbReference type="Pfam" id="PF25888"/>
    </source>
</evidence>